<dbReference type="HOGENOM" id="CLU_064648_0_0_1"/>
<evidence type="ECO:0000313" key="2">
    <source>
        <dbReference type="EnsemblProtists" id="EOD25482"/>
    </source>
</evidence>
<reference evidence="3" key="1">
    <citation type="journal article" date="2013" name="Nature">
        <title>Pan genome of the phytoplankton Emiliania underpins its global distribution.</title>
        <authorList>
            <person name="Read B.A."/>
            <person name="Kegel J."/>
            <person name="Klute M.J."/>
            <person name="Kuo A."/>
            <person name="Lefebvre S.C."/>
            <person name="Maumus F."/>
            <person name="Mayer C."/>
            <person name="Miller J."/>
            <person name="Monier A."/>
            <person name="Salamov A."/>
            <person name="Young J."/>
            <person name="Aguilar M."/>
            <person name="Claverie J.M."/>
            <person name="Frickenhaus S."/>
            <person name="Gonzalez K."/>
            <person name="Herman E.K."/>
            <person name="Lin Y.C."/>
            <person name="Napier J."/>
            <person name="Ogata H."/>
            <person name="Sarno A.F."/>
            <person name="Shmutz J."/>
            <person name="Schroeder D."/>
            <person name="de Vargas C."/>
            <person name="Verret F."/>
            <person name="von Dassow P."/>
            <person name="Valentin K."/>
            <person name="Van de Peer Y."/>
            <person name="Wheeler G."/>
            <person name="Dacks J.B."/>
            <person name="Delwiche C.F."/>
            <person name="Dyhrman S.T."/>
            <person name="Glockner G."/>
            <person name="John U."/>
            <person name="Richards T."/>
            <person name="Worden A.Z."/>
            <person name="Zhang X."/>
            <person name="Grigoriev I.V."/>
            <person name="Allen A.E."/>
            <person name="Bidle K."/>
            <person name="Borodovsky M."/>
            <person name="Bowler C."/>
            <person name="Brownlee C."/>
            <person name="Cock J.M."/>
            <person name="Elias M."/>
            <person name="Gladyshev V.N."/>
            <person name="Groth M."/>
            <person name="Guda C."/>
            <person name="Hadaegh A."/>
            <person name="Iglesias-Rodriguez M.D."/>
            <person name="Jenkins J."/>
            <person name="Jones B.M."/>
            <person name="Lawson T."/>
            <person name="Leese F."/>
            <person name="Lindquist E."/>
            <person name="Lobanov A."/>
            <person name="Lomsadze A."/>
            <person name="Malik S.B."/>
            <person name="Marsh M.E."/>
            <person name="Mackinder L."/>
            <person name="Mock T."/>
            <person name="Mueller-Roeber B."/>
            <person name="Pagarete A."/>
            <person name="Parker M."/>
            <person name="Probert I."/>
            <person name="Quesneville H."/>
            <person name="Raines C."/>
            <person name="Rensing S.A."/>
            <person name="Riano-Pachon D.M."/>
            <person name="Richier S."/>
            <person name="Rokitta S."/>
            <person name="Shiraiwa Y."/>
            <person name="Soanes D.M."/>
            <person name="van der Giezen M."/>
            <person name="Wahlund T.M."/>
            <person name="Williams B."/>
            <person name="Wilson W."/>
            <person name="Wolfe G."/>
            <person name="Wurch L.L."/>
        </authorList>
    </citation>
    <scope>NUCLEOTIDE SEQUENCE</scope>
</reference>
<dbReference type="EnsemblProtists" id="EOD25482">
    <property type="protein sequence ID" value="EOD25482"/>
    <property type="gene ID" value="EMIHUDRAFT_457556"/>
</dbReference>
<accession>A0A0D3JPP7</accession>
<evidence type="ECO:0000256" key="1">
    <source>
        <dbReference type="SAM" id="Phobius"/>
    </source>
</evidence>
<organism evidence="2 3">
    <name type="scientific">Emiliania huxleyi (strain CCMP1516)</name>
    <dbReference type="NCBI Taxonomy" id="280463"/>
    <lineage>
        <taxon>Eukaryota</taxon>
        <taxon>Haptista</taxon>
        <taxon>Haptophyta</taxon>
        <taxon>Prymnesiophyceae</taxon>
        <taxon>Isochrysidales</taxon>
        <taxon>Noelaerhabdaceae</taxon>
        <taxon>Emiliania</taxon>
    </lineage>
</organism>
<feature type="transmembrane region" description="Helical" evidence="1">
    <location>
        <begin position="187"/>
        <end position="210"/>
    </location>
</feature>
<dbReference type="RefSeq" id="XP_005777911.1">
    <property type="nucleotide sequence ID" value="XM_005777854.1"/>
</dbReference>
<proteinExistence type="predicted"/>
<name>A0A0D3JPP7_EMIH1</name>
<dbReference type="AlphaFoldDB" id="A0A0D3JPP7"/>
<dbReference type="Proteomes" id="UP000013827">
    <property type="component" value="Unassembled WGS sequence"/>
</dbReference>
<reference evidence="2" key="2">
    <citation type="submission" date="2024-10" db="UniProtKB">
        <authorList>
            <consortium name="EnsemblProtists"/>
        </authorList>
    </citation>
    <scope>IDENTIFICATION</scope>
</reference>
<dbReference type="PaxDb" id="2903-EOD25482"/>
<keyword evidence="1" id="KW-0472">Membrane</keyword>
<keyword evidence="3" id="KW-1185">Reference proteome</keyword>
<keyword evidence="1" id="KW-1133">Transmembrane helix</keyword>
<dbReference type="KEGG" id="ehx:EMIHUDRAFT_457556"/>
<evidence type="ECO:0000313" key="3">
    <source>
        <dbReference type="Proteomes" id="UP000013827"/>
    </source>
</evidence>
<sequence length="276" mass="31213">EARNVRPPRQVARRGGRPAHIVANFDARTHRPRALPLRPACRPRRRLPRLQQHRVRRVGRGQVRLDDGDRPVCVARLSRTRTARRRRRGVGGVRLRNRLPVRRRDAASRRPARLRHPRVRRVHHRRRRGGGAALRWKARGARRAHVLPVRGDAALGAGPVARLPDRDRARVHAHLPGPPRRRHASGLLLHLAAPQAAVAAALLLLAAAAGRAPQRQLLARLFRQVDAGRRARDDLPPRSPQHQRALVDRRCVEQRARAAASAVQRTLRRPRAAARL</sequence>
<protein>
    <submittedName>
        <fullName evidence="2">Uncharacterized protein</fullName>
    </submittedName>
</protein>
<dbReference type="GeneID" id="17271028"/>
<keyword evidence="1" id="KW-0812">Transmembrane</keyword>